<keyword evidence="2" id="KW-1185">Reference proteome</keyword>
<organism evidence="1 2">
    <name type="scientific">Puia dinghuensis</name>
    <dbReference type="NCBI Taxonomy" id="1792502"/>
    <lineage>
        <taxon>Bacteria</taxon>
        <taxon>Pseudomonadati</taxon>
        <taxon>Bacteroidota</taxon>
        <taxon>Chitinophagia</taxon>
        <taxon>Chitinophagales</taxon>
        <taxon>Chitinophagaceae</taxon>
        <taxon>Puia</taxon>
    </lineage>
</organism>
<reference evidence="1" key="2">
    <citation type="submission" date="2020-09" db="EMBL/GenBank/DDBJ databases">
        <authorList>
            <person name="Sun Q."/>
            <person name="Zhou Y."/>
        </authorList>
    </citation>
    <scope>NUCLEOTIDE SEQUENCE</scope>
    <source>
        <strain evidence="1">CGMCC 1.15448</strain>
    </source>
</reference>
<dbReference type="EMBL" id="BMJC01000001">
    <property type="protein sequence ID" value="GGA92989.1"/>
    <property type="molecule type" value="Genomic_DNA"/>
</dbReference>
<gene>
    <name evidence="1" type="ORF">GCM10011511_15500</name>
</gene>
<proteinExistence type="predicted"/>
<reference evidence="1" key="1">
    <citation type="journal article" date="2014" name="Int. J. Syst. Evol. Microbiol.">
        <title>Complete genome sequence of Corynebacterium casei LMG S-19264T (=DSM 44701T), isolated from a smear-ripened cheese.</title>
        <authorList>
            <consortium name="US DOE Joint Genome Institute (JGI-PGF)"/>
            <person name="Walter F."/>
            <person name="Albersmeier A."/>
            <person name="Kalinowski J."/>
            <person name="Ruckert C."/>
        </authorList>
    </citation>
    <scope>NUCLEOTIDE SEQUENCE</scope>
    <source>
        <strain evidence="1">CGMCC 1.15448</strain>
    </source>
</reference>
<accession>A0A8J2XS76</accession>
<name>A0A8J2XS76_9BACT</name>
<comment type="caution">
    <text evidence="1">The sequence shown here is derived from an EMBL/GenBank/DDBJ whole genome shotgun (WGS) entry which is preliminary data.</text>
</comment>
<sequence>MNNSLPIVNILETAFFIDWDQKRLTQVNNPNNSIPFPPTDHPDGRVRLLMDKSTKTAFTGTIQQNLLNPNVVEVRLRPPTQIDLQAEKFGYEQSNGYDIENARRILQRIMGPFHQTQNYNRSLKM</sequence>
<dbReference type="Proteomes" id="UP000607559">
    <property type="component" value="Unassembled WGS sequence"/>
</dbReference>
<evidence type="ECO:0000313" key="2">
    <source>
        <dbReference type="Proteomes" id="UP000607559"/>
    </source>
</evidence>
<dbReference type="RefSeq" id="WP_188930179.1">
    <property type="nucleotide sequence ID" value="NZ_BMJC01000001.1"/>
</dbReference>
<protein>
    <submittedName>
        <fullName evidence="1">Uncharacterized protein</fullName>
    </submittedName>
</protein>
<dbReference type="AlphaFoldDB" id="A0A8J2XS76"/>
<evidence type="ECO:0000313" key="1">
    <source>
        <dbReference type="EMBL" id="GGA92989.1"/>
    </source>
</evidence>